<dbReference type="RefSeq" id="WP_046994940.1">
    <property type="nucleotide sequence ID" value="NZ_JAIT01000053.1"/>
</dbReference>
<dbReference type="InterPro" id="IPR038469">
    <property type="entry name" value="tRNAHis_GuaTrfase_Thg1_sf"/>
</dbReference>
<dbReference type="GO" id="GO:0000287">
    <property type="term" value="F:magnesium ion binding"/>
    <property type="evidence" value="ECO:0007669"/>
    <property type="project" value="InterPro"/>
</dbReference>
<dbReference type="GO" id="GO:0008193">
    <property type="term" value="F:tRNA guanylyltransferase activity"/>
    <property type="evidence" value="ECO:0007669"/>
    <property type="project" value="InterPro"/>
</dbReference>
<evidence type="ECO:0000313" key="2">
    <source>
        <dbReference type="EMBL" id="KLE04617.1"/>
    </source>
</evidence>
<name>A0A837JBC2_9BACT</name>
<dbReference type="Proteomes" id="UP000035462">
    <property type="component" value="Unassembled WGS sequence"/>
</dbReference>
<dbReference type="EMBL" id="JAIT01000053">
    <property type="protein sequence ID" value="KLE04617.1"/>
    <property type="molecule type" value="Genomic_DNA"/>
</dbReference>
<proteinExistence type="predicted"/>
<comment type="caution">
    <text evidence="2">The sequence shown here is derived from an EMBL/GenBank/DDBJ whole genome shotgun (WGS) entry which is preliminary data.</text>
</comment>
<sequence length="250" mass="29755">MLLQNELTELDNYFKDIENKSLSIIQVPENQYLCIRIDGFKVTKNFLKDRLVNEEFNNNLNSSFYKFFESFKKYFGRGKHSSIICSFIVNDEVSIILNKNLDNDGNRIMKASTLIASFFGSHMTQSYKDKNIFFDARPLILKENEISQYIRYRFLISKRYAYWKVLRLNKYPNVYEDEIKKNIDNSIQAVEEINKNEDVEKILNTFKFLVTNTKEDPKFSEKPKKNKKYLLNDINSIITNYLNYSNHLDN</sequence>
<dbReference type="InterPro" id="IPR024956">
    <property type="entry name" value="tRNAHis_GuaTrfase_cat"/>
</dbReference>
<evidence type="ECO:0000313" key="3">
    <source>
        <dbReference type="Proteomes" id="UP000035462"/>
    </source>
</evidence>
<reference evidence="2 3" key="1">
    <citation type="submission" date="2014-01" db="EMBL/GenBank/DDBJ databases">
        <title>Development of a Comparative Genomic Fingerprinting Assay for High Resolution Genotyping of Arcobacter butzleri.</title>
        <authorList>
            <person name="Webb A.L."/>
            <person name="Inglis G.D."/>
            <person name="Kruczkiewicz P."/>
            <person name="Selinger L.B."/>
            <person name="Taboada E.N."/>
        </authorList>
    </citation>
    <scope>NUCLEOTIDE SEQUENCE [LARGE SCALE GENOMIC DNA]</scope>
    <source>
        <strain evidence="2 3">L352</strain>
    </source>
</reference>
<dbReference type="Gene3D" id="3.30.70.3000">
    <property type="match status" value="1"/>
</dbReference>
<dbReference type="Pfam" id="PF04446">
    <property type="entry name" value="Thg1"/>
    <property type="match status" value="1"/>
</dbReference>
<dbReference type="GO" id="GO:0006400">
    <property type="term" value="P:tRNA modification"/>
    <property type="evidence" value="ECO:0007669"/>
    <property type="project" value="InterPro"/>
</dbReference>
<protein>
    <recommendedName>
        <fullName evidence="1">tRNAHis guanylyltransferase catalytic domain-containing protein</fullName>
    </recommendedName>
</protein>
<accession>A0A837JBC2</accession>
<evidence type="ECO:0000259" key="1">
    <source>
        <dbReference type="Pfam" id="PF04446"/>
    </source>
</evidence>
<dbReference type="AlphaFoldDB" id="A0A837JBC2"/>
<organism evidence="2 3">
    <name type="scientific">Aliarcobacter butzleri L352</name>
    <dbReference type="NCBI Taxonomy" id="1447260"/>
    <lineage>
        <taxon>Bacteria</taxon>
        <taxon>Pseudomonadati</taxon>
        <taxon>Campylobacterota</taxon>
        <taxon>Epsilonproteobacteria</taxon>
        <taxon>Campylobacterales</taxon>
        <taxon>Arcobacteraceae</taxon>
        <taxon>Aliarcobacter</taxon>
    </lineage>
</organism>
<feature type="domain" description="tRNAHis guanylyltransferase catalytic" evidence="1">
    <location>
        <begin position="12"/>
        <end position="130"/>
    </location>
</feature>
<gene>
    <name evidence="2" type="ORF">AF77_06685</name>
</gene>